<evidence type="ECO:0000256" key="10">
    <source>
        <dbReference type="ARBA" id="ARBA00023014"/>
    </source>
</evidence>
<sequence>MDSSSNLSGKREDQLGADDEPDWMRNFVINKDTKSPEKKTKEKKQMGEVVRVLITNRGGKEEDTDIEKVNNLLTKHEVEGMDEEEFLVEEYESEDENGGRPKRKGGGVSVNSSSEEEKGQDSMEDEEEEARPNIYFCSRTHSQLSQFIKELRKTKFADEVNVVCLGSRKNFCINQELQKSRKKEISKISKTKLMINSIMLQIRTFQLHLPTYMLNIRAGGRARSKTSSGCPMLRNQKRGKEFRNEVSQQGPLDIEDLVQIGHDLKTCPYYGSRSMVHTADLVVLPYQSLLSKSSRESLGLSLKDSVVVIDEAHNLADSLVSMYNSKITLSQLELVHSHLESYFICFRNFLGPGNRRYIQIIMVLTRAFLQVLHNDNCQSNFDPVCNAEGSKSGFDSSMARDGSGSWTRSGGSRSFLFSHNIDNINLFKLLRYIEEYVVCGYGHKLALSEEVSALKSDDQNSHDESALSGFQALVNILVSLTNKDGDGRIIISRTKPKCSTQQGGYLKYVMLTGEKIFSEILNQAHAVILAGGTLQPIEETKERLFPWLPPDQLHFFSCGHIIPSESILPIVVPQGPSGHSFDFSYSTRSSSVMGFWSPILVNVVPEGMVLFFTSFDYESQVYDAWKESGIIGRIMKKKHIVREPRKSTDVEIVLKEYKETIDAISGSSSKRDTVSRNGAILLAIVGGKVSERINSSDGMGRCIVMVGLPYPSPADIELMERIKHIEGFDTSSGKNTKFQAERSWYSGDAQGGLHILKSYKHRGKQYYENLCMKAVNQSIGRAIRHINDYAAILLVDTRYTFDPSERSSSHSTNKLPQWIKSRLVSATKNYGELHRLLHEFFKFHKGKEDNQSHHKLPKVCHHFNPFFSRSNRMPNSIIQELDDFYRDFPQQWEYCDHNEVRERKSIGEISVNNTMKDQERESKEEKMGEVFLQNTSKGEILAHKMKELEMMDEEDLDQMLDIKEVLYYYSHLTCLVYVDIVNRYFMDMYDEFSLPQPFIKVNSSM</sequence>
<keyword evidence="12" id="KW-0539">Nucleus</keyword>
<dbReference type="InterPro" id="IPR045028">
    <property type="entry name" value="DinG/Rad3-like"/>
</dbReference>
<dbReference type="Pfam" id="PF13307">
    <property type="entry name" value="Helicase_C_2"/>
    <property type="match status" value="1"/>
</dbReference>
<dbReference type="GO" id="GO:0003677">
    <property type="term" value="F:DNA binding"/>
    <property type="evidence" value="ECO:0007669"/>
    <property type="project" value="InterPro"/>
</dbReference>
<name>A0A9Q1ML38_9SOLA</name>
<dbReference type="PROSITE" id="PS00690">
    <property type="entry name" value="DEAH_ATP_HELICASE"/>
    <property type="match status" value="1"/>
</dbReference>
<dbReference type="InterPro" id="IPR027417">
    <property type="entry name" value="P-loop_NTPase"/>
</dbReference>
<dbReference type="InterPro" id="IPR014013">
    <property type="entry name" value="Helic_SF1/SF2_ATP-bd_DinG/Rad3"/>
</dbReference>
<evidence type="ECO:0000313" key="16">
    <source>
        <dbReference type="Proteomes" id="UP001152561"/>
    </source>
</evidence>
<dbReference type="GO" id="GO:0005634">
    <property type="term" value="C:nucleus"/>
    <property type="evidence" value="ECO:0007669"/>
    <property type="project" value="UniProtKB-SubCell"/>
</dbReference>
<dbReference type="InterPro" id="IPR010614">
    <property type="entry name" value="RAD3-like_helicase_DEAD"/>
</dbReference>
<dbReference type="EMBL" id="JAJAGQ010000006">
    <property type="protein sequence ID" value="KAJ8560706.1"/>
    <property type="molecule type" value="Genomic_DNA"/>
</dbReference>
<evidence type="ECO:0000313" key="15">
    <source>
        <dbReference type="EMBL" id="KAJ8560706.1"/>
    </source>
</evidence>
<comment type="caution">
    <text evidence="15">The sequence shown here is derived from an EMBL/GenBank/DDBJ whole genome shotgun (WGS) entry which is preliminary data.</text>
</comment>
<dbReference type="Proteomes" id="UP001152561">
    <property type="component" value="Unassembled WGS sequence"/>
</dbReference>
<evidence type="ECO:0000256" key="9">
    <source>
        <dbReference type="ARBA" id="ARBA00023004"/>
    </source>
</evidence>
<evidence type="ECO:0000256" key="12">
    <source>
        <dbReference type="ARBA" id="ARBA00023242"/>
    </source>
</evidence>
<keyword evidence="11" id="KW-0413">Isomerase</keyword>
<dbReference type="InterPro" id="IPR013020">
    <property type="entry name" value="Rad3/Chl1-like"/>
</dbReference>
<dbReference type="SMART" id="SM00488">
    <property type="entry name" value="DEXDc2"/>
    <property type="match status" value="1"/>
</dbReference>
<comment type="subcellular location">
    <subcellularLocation>
        <location evidence="2">Nucleus</location>
    </subcellularLocation>
</comment>
<feature type="compositionally biased region" description="Basic and acidic residues" evidence="13">
    <location>
        <begin position="31"/>
        <end position="45"/>
    </location>
</feature>
<keyword evidence="7" id="KW-0347">Helicase</keyword>
<feature type="domain" description="Helicase ATP-binding" evidence="14">
    <location>
        <begin position="28"/>
        <end position="361"/>
    </location>
</feature>
<dbReference type="InterPro" id="IPR002464">
    <property type="entry name" value="DNA/RNA_helicase_DEAH_CS"/>
</dbReference>
<keyword evidence="8" id="KW-0067">ATP-binding</keyword>
<evidence type="ECO:0000256" key="3">
    <source>
        <dbReference type="ARBA" id="ARBA00008435"/>
    </source>
</evidence>
<keyword evidence="5" id="KW-0547">Nucleotide-binding</keyword>
<gene>
    <name evidence="15" type="ORF">K7X08_022566</name>
</gene>
<evidence type="ECO:0000256" key="7">
    <source>
        <dbReference type="ARBA" id="ARBA00022806"/>
    </source>
</evidence>
<keyword evidence="16" id="KW-1185">Reference proteome</keyword>
<evidence type="ECO:0000256" key="2">
    <source>
        <dbReference type="ARBA" id="ARBA00004123"/>
    </source>
</evidence>
<dbReference type="PANTHER" id="PTHR11472:SF41">
    <property type="entry name" value="ATP-DEPENDENT DNA HELICASE DDX11-RELATED"/>
    <property type="match status" value="1"/>
</dbReference>
<evidence type="ECO:0000256" key="6">
    <source>
        <dbReference type="ARBA" id="ARBA00022801"/>
    </source>
</evidence>
<dbReference type="GO" id="GO:0051536">
    <property type="term" value="F:iron-sulfur cluster binding"/>
    <property type="evidence" value="ECO:0007669"/>
    <property type="project" value="UniProtKB-KW"/>
</dbReference>
<dbReference type="GO" id="GO:0003678">
    <property type="term" value="F:DNA helicase activity"/>
    <property type="evidence" value="ECO:0007669"/>
    <property type="project" value="InterPro"/>
</dbReference>
<dbReference type="GO" id="GO:0006139">
    <property type="term" value="P:nucleobase-containing compound metabolic process"/>
    <property type="evidence" value="ECO:0007669"/>
    <property type="project" value="InterPro"/>
</dbReference>
<dbReference type="InterPro" id="IPR006554">
    <property type="entry name" value="Helicase-like_DEXD_c2"/>
</dbReference>
<dbReference type="Pfam" id="PF06733">
    <property type="entry name" value="DEAD_2"/>
    <property type="match status" value="1"/>
</dbReference>
<dbReference type="OrthoDB" id="267079at2759"/>
<dbReference type="SMART" id="SM00491">
    <property type="entry name" value="HELICc2"/>
    <property type="match status" value="1"/>
</dbReference>
<evidence type="ECO:0000259" key="14">
    <source>
        <dbReference type="PROSITE" id="PS51193"/>
    </source>
</evidence>
<organism evidence="15 16">
    <name type="scientific">Anisodus acutangulus</name>
    <dbReference type="NCBI Taxonomy" id="402998"/>
    <lineage>
        <taxon>Eukaryota</taxon>
        <taxon>Viridiplantae</taxon>
        <taxon>Streptophyta</taxon>
        <taxon>Embryophyta</taxon>
        <taxon>Tracheophyta</taxon>
        <taxon>Spermatophyta</taxon>
        <taxon>Magnoliopsida</taxon>
        <taxon>eudicotyledons</taxon>
        <taxon>Gunneridae</taxon>
        <taxon>Pentapetalae</taxon>
        <taxon>asterids</taxon>
        <taxon>lamiids</taxon>
        <taxon>Solanales</taxon>
        <taxon>Solanaceae</taxon>
        <taxon>Solanoideae</taxon>
        <taxon>Hyoscyameae</taxon>
        <taxon>Anisodus</taxon>
    </lineage>
</organism>
<dbReference type="Gene3D" id="3.40.50.300">
    <property type="entry name" value="P-loop containing nucleotide triphosphate hydrolases"/>
    <property type="match status" value="2"/>
</dbReference>
<reference evidence="16" key="1">
    <citation type="journal article" date="2023" name="Proc. Natl. Acad. Sci. U.S.A.">
        <title>Genomic and structural basis for evolution of tropane alkaloid biosynthesis.</title>
        <authorList>
            <person name="Wanga Y.-J."/>
            <person name="Taina T."/>
            <person name="Yua J.-Y."/>
            <person name="Lia J."/>
            <person name="Xua B."/>
            <person name="Chenc J."/>
            <person name="D'Auriad J.C."/>
            <person name="Huanga J.-P."/>
            <person name="Huanga S.-X."/>
        </authorList>
    </citation>
    <scope>NUCLEOTIDE SEQUENCE [LARGE SCALE GENOMIC DNA]</scope>
    <source>
        <strain evidence="16">cv. KIB-2019</strain>
    </source>
</reference>
<feature type="region of interest" description="Disordered" evidence="13">
    <location>
        <begin position="1"/>
        <end position="45"/>
    </location>
</feature>
<dbReference type="GO" id="GO:0006974">
    <property type="term" value="P:DNA damage response"/>
    <property type="evidence" value="ECO:0007669"/>
    <property type="project" value="UniProtKB-ARBA"/>
</dbReference>
<dbReference type="AlphaFoldDB" id="A0A9Q1ML38"/>
<dbReference type="NCBIfam" id="TIGR00604">
    <property type="entry name" value="rad3"/>
    <property type="match status" value="1"/>
</dbReference>
<protein>
    <recommendedName>
        <fullName evidence="14">Helicase ATP-binding domain-containing protein</fullName>
    </recommendedName>
</protein>
<keyword evidence="6" id="KW-0378">Hydrolase</keyword>
<dbReference type="GO" id="GO:0034085">
    <property type="term" value="P:establishment of sister chromatid cohesion"/>
    <property type="evidence" value="ECO:0007669"/>
    <property type="project" value="TreeGrafter"/>
</dbReference>
<evidence type="ECO:0000256" key="1">
    <source>
        <dbReference type="ARBA" id="ARBA00001966"/>
    </source>
</evidence>
<keyword evidence="4" id="KW-0479">Metal-binding</keyword>
<dbReference type="GO" id="GO:0005524">
    <property type="term" value="F:ATP binding"/>
    <property type="evidence" value="ECO:0007669"/>
    <property type="project" value="UniProtKB-KW"/>
</dbReference>
<comment type="similarity">
    <text evidence="3">Belongs to the DEAD box helicase family. DEAH subfamily. DDX11/CHL1 sub-subfamily.</text>
</comment>
<evidence type="ECO:0000256" key="13">
    <source>
        <dbReference type="SAM" id="MobiDB-lite"/>
    </source>
</evidence>
<dbReference type="GO" id="GO:0046872">
    <property type="term" value="F:metal ion binding"/>
    <property type="evidence" value="ECO:0007669"/>
    <property type="project" value="UniProtKB-KW"/>
</dbReference>
<proteinExistence type="inferred from homology"/>
<evidence type="ECO:0000256" key="4">
    <source>
        <dbReference type="ARBA" id="ARBA00022723"/>
    </source>
</evidence>
<feature type="region of interest" description="Disordered" evidence="13">
    <location>
        <begin position="89"/>
        <end position="130"/>
    </location>
</feature>
<keyword evidence="10" id="KW-0411">Iron-sulfur</keyword>
<dbReference type="InterPro" id="IPR006555">
    <property type="entry name" value="ATP-dep_Helicase_C"/>
</dbReference>
<evidence type="ECO:0000256" key="8">
    <source>
        <dbReference type="ARBA" id="ARBA00022840"/>
    </source>
</evidence>
<dbReference type="PROSITE" id="PS51193">
    <property type="entry name" value="HELICASE_ATP_BIND_2"/>
    <property type="match status" value="1"/>
</dbReference>
<comment type="cofactor">
    <cofactor evidence="1">
        <name>[4Fe-4S] cluster</name>
        <dbReference type="ChEBI" id="CHEBI:49883"/>
    </cofactor>
</comment>
<evidence type="ECO:0000256" key="5">
    <source>
        <dbReference type="ARBA" id="ARBA00022741"/>
    </source>
</evidence>
<keyword evidence="9" id="KW-0408">Iron</keyword>
<evidence type="ECO:0000256" key="11">
    <source>
        <dbReference type="ARBA" id="ARBA00023235"/>
    </source>
</evidence>
<dbReference type="GO" id="GO:0016818">
    <property type="term" value="F:hydrolase activity, acting on acid anhydrides, in phosphorus-containing anhydrides"/>
    <property type="evidence" value="ECO:0007669"/>
    <property type="project" value="InterPro"/>
</dbReference>
<dbReference type="PANTHER" id="PTHR11472">
    <property type="entry name" value="DNA REPAIR DEAD HELICASE RAD3/XP-D SUBFAMILY MEMBER"/>
    <property type="match status" value="1"/>
</dbReference>
<accession>A0A9Q1ML38</accession>